<feature type="domain" description="Alkyl sulfatase dimerisation" evidence="7">
    <location>
        <begin position="334"/>
        <end position="468"/>
    </location>
</feature>
<feature type="signal peptide" evidence="5">
    <location>
        <begin position="1"/>
        <end position="26"/>
    </location>
</feature>
<dbReference type="Proteomes" id="UP000235005">
    <property type="component" value="Unassembled WGS sequence"/>
</dbReference>
<dbReference type="InterPro" id="IPR038536">
    <property type="entry name" value="Alkyl/aryl-sulf_dimr_sf"/>
</dbReference>
<protein>
    <recommendedName>
        <fullName evidence="11">MBL fold metallo-hydrolase</fullName>
    </recommendedName>
</protein>
<dbReference type="Gene3D" id="3.60.15.30">
    <property type="entry name" value="Metallo-beta-lactamase domain"/>
    <property type="match status" value="1"/>
</dbReference>
<evidence type="ECO:0000256" key="1">
    <source>
        <dbReference type="ARBA" id="ARBA00022723"/>
    </source>
</evidence>
<evidence type="ECO:0000256" key="2">
    <source>
        <dbReference type="ARBA" id="ARBA00022801"/>
    </source>
</evidence>
<evidence type="ECO:0000259" key="7">
    <source>
        <dbReference type="Pfam" id="PF14863"/>
    </source>
</evidence>
<dbReference type="GO" id="GO:0046983">
    <property type="term" value="F:protein dimerization activity"/>
    <property type="evidence" value="ECO:0007669"/>
    <property type="project" value="InterPro"/>
</dbReference>
<dbReference type="OrthoDB" id="9815874at2"/>
<evidence type="ECO:0000259" key="8">
    <source>
        <dbReference type="Pfam" id="PF14864"/>
    </source>
</evidence>
<sequence length="607" mass="67421">MGNMKSKIQKIILTLPVMAVTAIAQATSPYMGSDVTLTTAPNGAIAREEVVTITPQITYAEPTIDKVAEGIWSIGGYSLANTSVIEGDDGLIVYDTGDTREESEHIRKAIESISDKPIKVIIYSHSHYAMGAGALVDNPEDVVVIGHPKLNETVDSSLKGGGAPSAIPEVGPILTARTMSHFGLLLPETGPDAGVAAKLDMGKPIAFLPATRTVKDGEELELLGVKLQFFTEYMSDDYNLTVWVPEKEAVLNNFLWPGTPNLYSLRGAVYRSPLDWRDGLKVIRDLQPEILLNTHTRAVVGQEKVMKTLTLYMDMMSFTYDQTLRGIMRGMGPDDLRHFVTIPPHFNEIPENFQGYGETVHFPEAIYQYVIGWFDWDSTKLFKIAPEEAALRTVDLMGGKKKVLKATRAAFDKKEFAWAAELVQHLYLLDRNDKEIRQLKADILRQLAYRTTGSISRGFLLSEALALEGKIKAPLVILPSPEIIAGSPATFVDYYRIYIDPGKSRNTDKVIEFVFTDQEEQRVALHIRRGIVEFVPEPSNYLKQADFVLELDGKTWAELYLNSTTLGEAVASGKVKVEGNQKDLTVIFDMFDKFEPAKNFLVPPLEG</sequence>
<proteinExistence type="inferred from homology"/>
<dbReference type="InterPro" id="IPR044097">
    <property type="entry name" value="Bds1/SdsA1_MBL-fold"/>
</dbReference>
<comment type="caution">
    <text evidence="9">The sequence shown here is derived from an EMBL/GenBank/DDBJ whole genome shotgun (WGS) entry which is preliminary data.</text>
</comment>
<dbReference type="Pfam" id="PF14863">
    <property type="entry name" value="Alkyl_sulf_dimr"/>
    <property type="match status" value="1"/>
</dbReference>
<dbReference type="CDD" id="cd07710">
    <property type="entry name" value="arylsulfatase_Sdsa1-like_MBL-fold"/>
    <property type="match status" value="1"/>
</dbReference>
<feature type="domain" description="Metallo-beta-lactamase" evidence="6">
    <location>
        <begin position="80"/>
        <end position="161"/>
    </location>
</feature>
<dbReference type="GO" id="GO:0018909">
    <property type="term" value="P:dodecyl sulfate metabolic process"/>
    <property type="evidence" value="ECO:0007669"/>
    <property type="project" value="InterPro"/>
</dbReference>
<evidence type="ECO:0000313" key="10">
    <source>
        <dbReference type="Proteomes" id="UP000235005"/>
    </source>
</evidence>
<feature type="domain" description="Alkyl sulfatase C-terminal" evidence="8">
    <location>
        <begin position="487"/>
        <end position="597"/>
    </location>
</feature>
<keyword evidence="1" id="KW-0479">Metal-binding</keyword>
<gene>
    <name evidence="9" type="ORF">C0039_10605</name>
</gene>
<name>A0A2N5X2K7_9GAMM</name>
<evidence type="ECO:0000256" key="4">
    <source>
        <dbReference type="ARBA" id="ARBA00033751"/>
    </source>
</evidence>
<dbReference type="Pfam" id="PF14864">
    <property type="entry name" value="Alkyl_sulf_C"/>
    <property type="match status" value="1"/>
</dbReference>
<dbReference type="EMBL" id="PKUS01000011">
    <property type="protein sequence ID" value="PLW68726.1"/>
    <property type="molecule type" value="Genomic_DNA"/>
</dbReference>
<evidence type="ECO:0000256" key="3">
    <source>
        <dbReference type="ARBA" id="ARBA00022833"/>
    </source>
</evidence>
<dbReference type="GO" id="GO:0018741">
    <property type="term" value="F:linear primary-alkylsulfatase activity"/>
    <property type="evidence" value="ECO:0007669"/>
    <property type="project" value="InterPro"/>
</dbReference>
<keyword evidence="2" id="KW-0378">Hydrolase</keyword>
<dbReference type="GO" id="GO:0046872">
    <property type="term" value="F:metal ion binding"/>
    <property type="evidence" value="ECO:0007669"/>
    <property type="project" value="UniProtKB-KW"/>
</dbReference>
<keyword evidence="10" id="KW-1185">Reference proteome</keyword>
<dbReference type="InterPro" id="IPR001279">
    <property type="entry name" value="Metallo-B-lactamas"/>
</dbReference>
<feature type="chain" id="PRO_5014717261" description="MBL fold metallo-hydrolase" evidence="5">
    <location>
        <begin position="27"/>
        <end position="607"/>
    </location>
</feature>
<comment type="similarity">
    <text evidence="4">Belongs to the metallo-beta-lactamase superfamily. Type III sulfatase family.</text>
</comment>
<dbReference type="InterPro" id="IPR029229">
    <property type="entry name" value="Alkyl_sulf_C"/>
</dbReference>
<accession>A0A2N5X2K7</accession>
<evidence type="ECO:0000313" key="9">
    <source>
        <dbReference type="EMBL" id="PLW68726.1"/>
    </source>
</evidence>
<dbReference type="SUPFAM" id="SSF56281">
    <property type="entry name" value="Metallo-hydrolase/oxidoreductase"/>
    <property type="match status" value="1"/>
</dbReference>
<dbReference type="PANTHER" id="PTHR43223">
    <property type="entry name" value="ALKYL/ARYL-SULFATASE"/>
    <property type="match status" value="1"/>
</dbReference>
<dbReference type="Pfam" id="PF00753">
    <property type="entry name" value="Lactamase_B"/>
    <property type="match status" value="1"/>
</dbReference>
<dbReference type="InterPro" id="IPR036866">
    <property type="entry name" value="RibonucZ/Hydroxyglut_hydro"/>
</dbReference>
<dbReference type="InterPro" id="IPR036527">
    <property type="entry name" value="SCP2_sterol-bd_dom_sf"/>
</dbReference>
<dbReference type="Gene3D" id="3.30.1050.10">
    <property type="entry name" value="SCP2 sterol-binding domain"/>
    <property type="match status" value="1"/>
</dbReference>
<keyword evidence="5" id="KW-0732">Signal</keyword>
<dbReference type="PANTHER" id="PTHR43223:SF2">
    <property type="entry name" value="METALLO-BETA-LACTAMASE DOMAIN-CONTAINING PROTEIN"/>
    <property type="match status" value="1"/>
</dbReference>
<dbReference type="Gene3D" id="1.25.40.880">
    <property type="entry name" value="Alkyl sulfatase, dimerisation domain"/>
    <property type="match status" value="1"/>
</dbReference>
<dbReference type="SUPFAM" id="SSF55718">
    <property type="entry name" value="SCP-like"/>
    <property type="match status" value="1"/>
</dbReference>
<keyword evidence="3" id="KW-0862">Zinc</keyword>
<evidence type="ECO:0008006" key="11">
    <source>
        <dbReference type="Google" id="ProtNLM"/>
    </source>
</evidence>
<dbReference type="AlphaFoldDB" id="A0A2N5X2K7"/>
<reference evidence="9 10" key="1">
    <citation type="submission" date="2018-01" db="EMBL/GenBank/DDBJ databases">
        <title>The draft genome sequence of Halioglobus lutimaris HF004.</title>
        <authorList>
            <person name="Du Z.-J."/>
            <person name="Shi M.-J."/>
        </authorList>
    </citation>
    <scope>NUCLEOTIDE SEQUENCE [LARGE SCALE GENOMIC DNA]</scope>
    <source>
        <strain evidence="9 10">HF004</strain>
    </source>
</reference>
<organism evidence="9 10">
    <name type="scientific">Pseudohalioglobus lutimaris</name>
    <dbReference type="NCBI Taxonomy" id="1737061"/>
    <lineage>
        <taxon>Bacteria</taxon>
        <taxon>Pseudomonadati</taxon>
        <taxon>Pseudomonadota</taxon>
        <taxon>Gammaproteobacteria</taxon>
        <taxon>Cellvibrionales</taxon>
        <taxon>Halieaceae</taxon>
        <taxon>Pseudohalioglobus</taxon>
    </lineage>
</organism>
<dbReference type="InterPro" id="IPR052195">
    <property type="entry name" value="Bact_Alkyl/Aryl-Sulfatase"/>
</dbReference>
<evidence type="ECO:0000259" key="6">
    <source>
        <dbReference type="Pfam" id="PF00753"/>
    </source>
</evidence>
<dbReference type="InterPro" id="IPR029228">
    <property type="entry name" value="Alkyl_sulf_dimr"/>
</dbReference>
<evidence type="ECO:0000256" key="5">
    <source>
        <dbReference type="SAM" id="SignalP"/>
    </source>
</evidence>